<proteinExistence type="predicted"/>
<accession>A0A5B7H415</accession>
<comment type="caution">
    <text evidence="2">The sequence shown here is derived from an EMBL/GenBank/DDBJ whole genome shotgun (WGS) entry which is preliminary data.</text>
</comment>
<feature type="region of interest" description="Disordered" evidence="1">
    <location>
        <begin position="85"/>
        <end position="107"/>
    </location>
</feature>
<organism evidence="2 3">
    <name type="scientific">Portunus trituberculatus</name>
    <name type="common">Swimming crab</name>
    <name type="synonym">Neptunus trituberculatus</name>
    <dbReference type="NCBI Taxonomy" id="210409"/>
    <lineage>
        <taxon>Eukaryota</taxon>
        <taxon>Metazoa</taxon>
        <taxon>Ecdysozoa</taxon>
        <taxon>Arthropoda</taxon>
        <taxon>Crustacea</taxon>
        <taxon>Multicrustacea</taxon>
        <taxon>Malacostraca</taxon>
        <taxon>Eumalacostraca</taxon>
        <taxon>Eucarida</taxon>
        <taxon>Decapoda</taxon>
        <taxon>Pleocyemata</taxon>
        <taxon>Brachyura</taxon>
        <taxon>Eubrachyura</taxon>
        <taxon>Portunoidea</taxon>
        <taxon>Portunidae</taxon>
        <taxon>Portuninae</taxon>
        <taxon>Portunus</taxon>
    </lineage>
</organism>
<feature type="region of interest" description="Disordered" evidence="1">
    <location>
        <begin position="135"/>
        <end position="165"/>
    </location>
</feature>
<feature type="compositionally biased region" description="Polar residues" evidence="1">
    <location>
        <begin position="137"/>
        <end position="152"/>
    </location>
</feature>
<dbReference type="Proteomes" id="UP000324222">
    <property type="component" value="Unassembled WGS sequence"/>
</dbReference>
<gene>
    <name evidence="2" type="ORF">E2C01_058187</name>
</gene>
<protein>
    <submittedName>
        <fullName evidence="2">Uncharacterized protein</fullName>
    </submittedName>
</protein>
<evidence type="ECO:0000313" key="3">
    <source>
        <dbReference type="Proteomes" id="UP000324222"/>
    </source>
</evidence>
<reference evidence="2 3" key="1">
    <citation type="submission" date="2019-05" db="EMBL/GenBank/DDBJ databases">
        <title>Another draft genome of Portunus trituberculatus and its Hox gene families provides insights of decapod evolution.</title>
        <authorList>
            <person name="Jeong J.-H."/>
            <person name="Song I."/>
            <person name="Kim S."/>
            <person name="Choi T."/>
            <person name="Kim D."/>
            <person name="Ryu S."/>
            <person name="Kim W."/>
        </authorList>
    </citation>
    <scope>NUCLEOTIDE SEQUENCE [LARGE SCALE GENOMIC DNA]</scope>
    <source>
        <tissue evidence="2">Muscle</tissue>
    </source>
</reference>
<name>A0A5B7H415_PORTR</name>
<evidence type="ECO:0000313" key="2">
    <source>
        <dbReference type="EMBL" id="MPC64077.1"/>
    </source>
</evidence>
<evidence type="ECO:0000256" key="1">
    <source>
        <dbReference type="SAM" id="MobiDB-lite"/>
    </source>
</evidence>
<dbReference type="AlphaFoldDB" id="A0A5B7H415"/>
<dbReference type="EMBL" id="VSRR010021612">
    <property type="protein sequence ID" value="MPC64077.1"/>
    <property type="molecule type" value="Genomic_DNA"/>
</dbReference>
<keyword evidence="3" id="KW-1185">Reference proteome</keyword>
<sequence>MMDVWPVLCERQLPPGVAIRTLSTSSATTCSQECRAVKAYSRTSSHPFGECLSCKEVFCSLASRFDCCKALSYDQFLRLLDSTKDRTERRKASSGKRKSSPSSQQLHKRMCKMEEMLGRLSLFLSSSQGSPFYGFQSPASQVDDSQPGTSGAMQRPGKAGPAGVTSREVEMVLPAAADANIATVGYHATVPGTCKAVHGVLGTFYTVYRGGVGNSHRSTMPGGRPTTRDTEVGNCHTALVPGSQTPIRDNDGGVCHTVPMPGGQPLITSCGFICDSDKEMPGAPSTSGTVYGVGSATAISLPCPTAAPLPRKWRSASAIQLLCLAARLLSRMLRLVSAI</sequence>